<reference evidence="3 4" key="1">
    <citation type="submission" date="2017-11" db="EMBL/GenBank/DDBJ databases">
        <title>De novo assembly and phasing of dikaryotic genomes from two isolates of Puccinia coronata f. sp. avenae, the causal agent of oat crown rust.</title>
        <authorList>
            <person name="Miller M.E."/>
            <person name="Zhang Y."/>
            <person name="Omidvar V."/>
            <person name="Sperschneider J."/>
            <person name="Schwessinger B."/>
            <person name="Raley C."/>
            <person name="Palmer J.M."/>
            <person name="Garnica D."/>
            <person name="Upadhyaya N."/>
            <person name="Rathjen J."/>
            <person name="Taylor J.M."/>
            <person name="Park R.F."/>
            <person name="Dodds P.N."/>
            <person name="Hirsch C.D."/>
            <person name="Kianian S.F."/>
            <person name="Figueroa M."/>
        </authorList>
    </citation>
    <scope>NUCLEOTIDE SEQUENCE [LARGE SCALE GENOMIC DNA]</scope>
    <source>
        <strain evidence="3">12SD80</strain>
    </source>
</reference>
<keyword evidence="2" id="KW-0732">Signal</keyword>
<feature type="signal peptide" evidence="2">
    <location>
        <begin position="1"/>
        <end position="24"/>
    </location>
</feature>
<gene>
    <name evidence="3" type="ORF">PCASD_25165</name>
</gene>
<feature type="compositionally biased region" description="Low complexity" evidence="1">
    <location>
        <begin position="41"/>
        <end position="71"/>
    </location>
</feature>
<sequence>MGLSPPAEFLTLLASPSLWEGGFAAPPPAVGLVLAQPLLLNPSSQPPSSTTPTNPGTTSSGTAPTTPATTTHHCSLHRAAPTTPPSLTTAPPLLAPPATVPRDGRGEPSYRTPRTPWFCRRGAWGAGYRTRVKHPGIPGMKSKHETTAVSRNQGS</sequence>
<accession>A0A2N5THK3</accession>
<feature type="region of interest" description="Disordered" evidence="1">
    <location>
        <begin position="41"/>
        <end position="116"/>
    </location>
</feature>
<dbReference type="Proteomes" id="UP000235392">
    <property type="component" value="Unassembled WGS sequence"/>
</dbReference>
<evidence type="ECO:0000313" key="4">
    <source>
        <dbReference type="Proteomes" id="UP000235392"/>
    </source>
</evidence>
<evidence type="ECO:0000256" key="1">
    <source>
        <dbReference type="SAM" id="MobiDB-lite"/>
    </source>
</evidence>
<dbReference type="AlphaFoldDB" id="A0A2N5THK3"/>
<evidence type="ECO:0000313" key="3">
    <source>
        <dbReference type="EMBL" id="PLW24868.1"/>
    </source>
</evidence>
<dbReference type="EMBL" id="PGCI01000593">
    <property type="protein sequence ID" value="PLW24868.1"/>
    <property type="molecule type" value="Genomic_DNA"/>
</dbReference>
<name>A0A2N5THK3_9BASI</name>
<feature type="chain" id="PRO_5014931034" evidence="2">
    <location>
        <begin position="25"/>
        <end position="155"/>
    </location>
</feature>
<feature type="region of interest" description="Disordered" evidence="1">
    <location>
        <begin position="132"/>
        <end position="155"/>
    </location>
</feature>
<protein>
    <submittedName>
        <fullName evidence="3">Uncharacterized protein</fullName>
    </submittedName>
</protein>
<feature type="compositionally biased region" description="Low complexity" evidence="1">
    <location>
        <begin position="79"/>
        <end position="92"/>
    </location>
</feature>
<proteinExistence type="predicted"/>
<organism evidence="3 4">
    <name type="scientific">Puccinia coronata f. sp. avenae</name>
    <dbReference type="NCBI Taxonomy" id="200324"/>
    <lineage>
        <taxon>Eukaryota</taxon>
        <taxon>Fungi</taxon>
        <taxon>Dikarya</taxon>
        <taxon>Basidiomycota</taxon>
        <taxon>Pucciniomycotina</taxon>
        <taxon>Pucciniomycetes</taxon>
        <taxon>Pucciniales</taxon>
        <taxon>Pucciniaceae</taxon>
        <taxon>Puccinia</taxon>
    </lineage>
</organism>
<comment type="caution">
    <text evidence="3">The sequence shown here is derived from an EMBL/GenBank/DDBJ whole genome shotgun (WGS) entry which is preliminary data.</text>
</comment>
<evidence type="ECO:0000256" key="2">
    <source>
        <dbReference type="SAM" id="SignalP"/>
    </source>
</evidence>